<evidence type="ECO:0000313" key="2">
    <source>
        <dbReference type="EMBL" id="MPM98310.1"/>
    </source>
</evidence>
<gene>
    <name evidence="2" type="ORF">SDC9_145495</name>
</gene>
<organism evidence="2">
    <name type="scientific">bioreactor metagenome</name>
    <dbReference type="NCBI Taxonomy" id="1076179"/>
    <lineage>
        <taxon>unclassified sequences</taxon>
        <taxon>metagenomes</taxon>
        <taxon>ecological metagenomes</taxon>
    </lineage>
</organism>
<dbReference type="Pfam" id="PF16481">
    <property type="entry name" value="DUF5058"/>
    <property type="match status" value="1"/>
</dbReference>
<feature type="transmembrane region" description="Helical" evidence="1">
    <location>
        <begin position="86"/>
        <end position="105"/>
    </location>
</feature>
<accession>A0A645E937</accession>
<feature type="transmembrane region" description="Helical" evidence="1">
    <location>
        <begin position="43"/>
        <end position="66"/>
    </location>
</feature>
<comment type="caution">
    <text evidence="2">The sequence shown here is derived from an EMBL/GenBank/DDBJ whole genome shotgun (WGS) entry which is preliminary data.</text>
</comment>
<dbReference type="EMBL" id="VSSQ01044484">
    <property type="protein sequence ID" value="MPM98310.1"/>
    <property type="molecule type" value="Genomic_DNA"/>
</dbReference>
<keyword evidence="1" id="KW-0812">Transmembrane</keyword>
<protein>
    <submittedName>
        <fullName evidence="2">Uncharacterized protein</fullName>
    </submittedName>
</protein>
<name>A0A645E937_9ZZZZ</name>
<keyword evidence="1" id="KW-0472">Membrane</keyword>
<evidence type="ECO:0000256" key="1">
    <source>
        <dbReference type="SAM" id="Phobius"/>
    </source>
</evidence>
<dbReference type="InterPro" id="IPR032479">
    <property type="entry name" value="DUF5058"/>
</dbReference>
<feature type="transmembrane region" description="Helical" evidence="1">
    <location>
        <begin position="111"/>
        <end position="136"/>
    </location>
</feature>
<feature type="transmembrane region" description="Helical" evidence="1">
    <location>
        <begin position="148"/>
        <end position="167"/>
    </location>
</feature>
<reference evidence="2" key="1">
    <citation type="submission" date="2019-08" db="EMBL/GenBank/DDBJ databases">
        <authorList>
            <person name="Kucharzyk K."/>
            <person name="Murdoch R.W."/>
            <person name="Higgins S."/>
            <person name="Loffler F."/>
        </authorList>
    </citation>
    <scope>NUCLEOTIDE SEQUENCE</scope>
</reference>
<keyword evidence="1" id="KW-1133">Transmembrane helix</keyword>
<sequence>MGLNLPWIRLSVIGAITYEVPAATSAAQVFGYGIGSAITDPNAFASIAWVMTVGSFIPLILIPLFLEKLQGRIEKFKAKDQKFSEIFMNAIFLGMIASFLGYGIAGNTSNGVVYGSIVSILCLLTSAAVMLIMAYLIKVKKIAWLENFALPISMLVAMGMAIVYYHVLPADVASWLIPGLL</sequence>
<dbReference type="AlphaFoldDB" id="A0A645E937"/>
<proteinExistence type="predicted"/>